<keyword evidence="2" id="KW-1185">Reference proteome</keyword>
<reference evidence="2" key="1">
    <citation type="submission" date="2016-12" db="EMBL/GenBank/DDBJ databases">
        <authorList>
            <person name="Lee J.-H."/>
            <person name="Kim Y.-T."/>
            <person name="Kim J.-H."/>
            <person name="Ryu S.-R."/>
        </authorList>
    </citation>
    <scope>NUCLEOTIDE SEQUENCE [LARGE SCALE GENOMIC DNA]</scope>
</reference>
<gene>
    <name evidence="1" type="ORF">EFP01_101</name>
</gene>
<proteinExistence type="predicted"/>
<protein>
    <recommendedName>
        <fullName evidence="3">DUF2726 domain-containing protein</fullName>
    </recommendedName>
</protein>
<dbReference type="Proteomes" id="UP000224269">
    <property type="component" value="Segment"/>
</dbReference>
<name>A0A288TY73_9CAUD</name>
<dbReference type="EMBL" id="KY549443">
    <property type="protein sequence ID" value="APZ82028.1"/>
    <property type="molecule type" value="Genomic_DNA"/>
</dbReference>
<dbReference type="Gene3D" id="3.40.960.10">
    <property type="entry name" value="VSR Endonuclease"/>
    <property type="match status" value="1"/>
</dbReference>
<accession>A0A288TY73</accession>
<evidence type="ECO:0000313" key="2">
    <source>
        <dbReference type="Proteomes" id="UP000224269"/>
    </source>
</evidence>
<organism evidence="1 2">
    <name type="scientific">Enterococcus phage EFP01</name>
    <dbReference type="NCBI Taxonomy" id="1926594"/>
    <lineage>
        <taxon>Viruses</taxon>
        <taxon>Duplodnaviria</taxon>
        <taxon>Heunggongvirae</taxon>
        <taxon>Uroviricota</taxon>
        <taxon>Caudoviricetes</taxon>
        <taxon>Herelleviridae</taxon>
        <taxon>Brockvirinae</taxon>
        <taxon>Schiekvirus</taxon>
        <taxon>Schiekvirus EFP01</taxon>
    </lineage>
</organism>
<sequence length="306" mass="35105">MRRKTNEEFLADLYKVYGDEYTPLEPYIKSNVPIKVRHNTCGNIYTTTPNRLSKSRCPQCFGNNATRKDTKTFSKEVFALVGDEYTVVGKYVNRATPIDIIHNKCGTLCKISAGNFLCGTRCAKCAKDSLRLTKEEAERKMQETIGTDFKIIGEYTNMQTKVAILHEMCGNISYTRLSDVIYKGVSCKYCNMPNGEKLVKSVLTQLGLSFEMQKTFDDLKNINKLSYDFYVPSKKLLIEYQGEQHFKCKNFGGMSKEKAQIKFELQQINDELKREYAKAKGFNLIEVPYTVKTLSDVKKFLEENIK</sequence>
<evidence type="ECO:0008006" key="3">
    <source>
        <dbReference type="Google" id="ProtNLM"/>
    </source>
</evidence>
<evidence type="ECO:0000313" key="1">
    <source>
        <dbReference type="EMBL" id="APZ82028.1"/>
    </source>
</evidence>